<comment type="caution">
    <text evidence="1">The sequence shown here is derived from an EMBL/GenBank/DDBJ whole genome shotgun (WGS) entry which is preliminary data.</text>
</comment>
<feature type="non-terminal residue" evidence="1">
    <location>
        <position position="1"/>
    </location>
</feature>
<evidence type="ECO:0000313" key="1">
    <source>
        <dbReference type="EMBL" id="GAI96959.1"/>
    </source>
</evidence>
<proteinExistence type="predicted"/>
<sequence length="107" mass="11823">GYGVNQWFINYGTRGGSPKLGSIKNASFVFLVGDCGRPMGDGTFNYSTWCKLYPLMPFDLRKTGNPNEQPACRHNGKGNVIFADGHIGDAAFKEFDTDKDNILVDLR</sequence>
<accession>X1UX87</accession>
<reference evidence="1" key="1">
    <citation type="journal article" date="2014" name="Front. Microbiol.">
        <title>High frequency of phylogenetically diverse reductive dehalogenase-homologous genes in deep subseafloor sedimentary metagenomes.</title>
        <authorList>
            <person name="Kawai M."/>
            <person name="Futagami T."/>
            <person name="Toyoda A."/>
            <person name="Takaki Y."/>
            <person name="Nishi S."/>
            <person name="Hori S."/>
            <person name="Arai W."/>
            <person name="Tsubouchi T."/>
            <person name="Morono Y."/>
            <person name="Uchiyama I."/>
            <person name="Ito T."/>
            <person name="Fujiyama A."/>
            <person name="Inagaki F."/>
            <person name="Takami H."/>
        </authorList>
    </citation>
    <scope>NUCLEOTIDE SEQUENCE</scope>
    <source>
        <strain evidence="1">Expedition CK06-06</strain>
    </source>
</reference>
<dbReference type="EMBL" id="BARW01016941">
    <property type="protein sequence ID" value="GAI96959.1"/>
    <property type="molecule type" value="Genomic_DNA"/>
</dbReference>
<dbReference type="AlphaFoldDB" id="X1UX87"/>
<organism evidence="1">
    <name type="scientific">marine sediment metagenome</name>
    <dbReference type="NCBI Taxonomy" id="412755"/>
    <lineage>
        <taxon>unclassified sequences</taxon>
        <taxon>metagenomes</taxon>
        <taxon>ecological metagenomes</taxon>
    </lineage>
</organism>
<protein>
    <submittedName>
        <fullName evidence="1">Uncharacterized protein</fullName>
    </submittedName>
</protein>
<name>X1UX87_9ZZZZ</name>
<gene>
    <name evidence="1" type="ORF">S12H4_29378</name>
</gene>